<gene>
    <name evidence="1" type="ORF">LGLO00237_LOCUS3980</name>
</gene>
<name>A0A7S3YFC3_9EUKA</name>
<sequence length="90" mass="10041">MSDAKGAKQDPAEKARRVKAADGRVYFSYAQIHAAVSSMVPKVSSVIPPIFRNNRSNEHAQTYTHIKNAIRNPPRWREGATDGFHTNFAC</sequence>
<proteinExistence type="predicted"/>
<organism evidence="1">
    <name type="scientific">Lotharella globosa</name>
    <dbReference type="NCBI Taxonomy" id="91324"/>
    <lineage>
        <taxon>Eukaryota</taxon>
        <taxon>Sar</taxon>
        <taxon>Rhizaria</taxon>
        <taxon>Cercozoa</taxon>
        <taxon>Chlorarachniophyceae</taxon>
        <taxon>Lotharella</taxon>
    </lineage>
</organism>
<reference evidence="1" key="1">
    <citation type="submission" date="2021-01" db="EMBL/GenBank/DDBJ databases">
        <authorList>
            <person name="Corre E."/>
            <person name="Pelletier E."/>
            <person name="Niang G."/>
            <person name="Scheremetjew M."/>
            <person name="Finn R."/>
            <person name="Kale V."/>
            <person name="Holt S."/>
            <person name="Cochrane G."/>
            <person name="Meng A."/>
            <person name="Brown T."/>
            <person name="Cohen L."/>
        </authorList>
    </citation>
    <scope>NUCLEOTIDE SEQUENCE</scope>
    <source>
        <strain evidence="1">CCCM811</strain>
    </source>
</reference>
<dbReference type="AlphaFoldDB" id="A0A7S3YFC3"/>
<evidence type="ECO:0000313" key="1">
    <source>
        <dbReference type="EMBL" id="CAE0649981.1"/>
    </source>
</evidence>
<protein>
    <submittedName>
        <fullName evidence="1">Uncharacterized protein</fullName>
    </submittedName>
</protein>
<accession>A0A7S3YFC3</accession>
<dbReference type="EMBL" id="HBIV01005538">
    <property type="protein sequence ID" value="CAE0649981.1"/>
    <property type="molecule type" value="Transcribed_RNA"/>
</dbReference>